<dbReference type="GO" id="GO:0046872">
    <property type="term" value="F:metal ion binding"/>
    <property type="evidence" value="ECO:0007669"/>
    <property type="project" value="UniProtKB-KW"/>
</dbReference>
<keyword evidence="2" id="KW-1277">Toxin-antitoxin system</keyword>
<keyword evidence="6" id="KW-0547">Nucleotide-binding</keyword>
<feature type="domain" description="Polymerase nucleotidyl transferase" evidence="10">
    <location>
        <begin position="11"/>
        <end position="96"/>
    </location>
</feature>
<evidence type="ECO:0000256" key="4">
    <source>
        <dbReference type="ARBA" id="ARBA00022695"/>
    </source>
</evidence>
<evidence type="ECO:0000256" key="5">
    <source>
        <dbReference type="ARBA" id="ARBA00022723"/>
    </source>
</evidence>
<evidence type="ECO:0000256" key="9">
    <source>
        <dbReference type="ARBA" id="ARBA00038276"/>
    </source>
</evidence>
<proteinExistence type="inferred from homology"/>
<dbReference type="CDD" id="cd05403">
    <property type="entry name" value="NT_KNTase_like"/>
    <property type="match status" value="1"/>
</dbReference>
<dbReference type="InterPro" id="IPR002934">
    <property type="entry name" value="Polymerase_NTP_transf_dom"/>
</dbReference>
<evidence type="ECO:0000256" key="8">
    <source>
        <dbReference type="ARBA" id="ARBA00022842"/>
    </source>
</evidence>
<dbReference type="GeneID" id="66308568"/>
<sequence>MKTKDECIAVLKQFKEEFASKYGIRSIGIFGSVARGENHPDSDVDVFVDLEEADPFIMFDIRETLQSLFGCKVDLVRLREGLRTLLLKRIEQDGIYA</sequence>
<gene>
    <name evidence="11" type="ORF">F2Y81_15060</name>
</gene>
<evidence type="ECO:0000256" key="2">
    <source>
        <dbReference type="ARBA" id="ARBA00022649"/>
    </source>
</evidence>
<comment type="similarity">
    <text evidence="9">Belongs to the MntA antitoxin family.</text>
</comment>
<dbReference type="InterPro" id="IPR043519">
    <property type="entry name" value="NT_sf"/>
</dbReference>
<name>A0A108T510_9BACE</name>
<keyword evidence="8" id="KW-0460">Magnesium</keyword>
<dbReference type="Proteomes" id="UP000448877">
    <property type="component" value="Unassembled WGS sequence"/>
</dbReference>
<dbReference type="Pfam" id="PF01909">
    <property type="entry name" value="NTP_transf_2"/>
    <property type="match status" value="1"/>
</dbReference>
<accession>A0A108T510</accession>
<protein>
    <submittedName>
        <fullName evidence="11">Nucleotidyltransferase family protein</fullName>
    </submittedName>
</protein>
<keyword evidence="7" id="KW-0067">ATP-binding</keyword>
<keyword evidence="5" id="KW-0479">Metal-binding</keyword>
<keyword evidence="4" id="KW-0548">Nucleotidyltransferase</keyword>
<dbReference type="PANTHER" id="PTHR33571:SF14">
    <property type="entry name" value="PROTEIN ADENYLYLTRANSFERASE MJ0435-RELATED"/>
    <property type="match status" value="1"/>
</dbReference>
<keyword evidence="3 11" id="KW-0808">Transferase</keyword>
<evidence type="ECO:0000259" key="10">
    <source>
        <dbReference type="Pfam" id="PF01909"/>
    </source>
</evidence>
<reference evidence="11 12" key="1">
    <citation type="journal article" date="2019" name="Nat. Med.">
        <title>A library of human gut bacterial isolates paired with longitudinal multiomics data enables mechanistic microbiome research.</title>
        <authorList>
            <person name="Poyet M."/>
            <person name="Groussin M."/>
            <person name="Gibbons S.M."/>
            <person name="Avila-Pacheco J."/>
            <person name="Jiang X."/>
            <person name="Kearney S.M."/>
            <person name="Perrotta A.R."/>
            <person name="Berdy B."/>
            <person name="Zhao S."/>
            <person name="Lieberman T.D."/>
            <person name="Swanson P.K."/>
            <person name="Smith M."/>
            <person name="Roesemann S."/>
            <person name="Alexander J.E."/>
            <person name="Rich S.A."/>
            <person name="Livny J."/>
            <person name="Vlamakis H."/>
            <person name="Clish C."/>
            <person name="Bullock K."/>
            <person name="Deik A."/>
            <person name="Scott J."/>
            <person name="Pierce K.A."/>
            <person name="Xavier R.J."/>
            <person name="Alm E.J."/>
        </authorList>
    </citation>
    <scope>NUCLEOTIDE SEQUENCE [LARGE SCALE GENOMIC DNA]</scope>
    <source>
        <strain evidence="11 12">BIOML-A6</strain>
    </source>
</reference>
<evidence type="ECO:0000256" key="3">
    <source>
        <dbReference type="ARBA" id="ARBA00022679"/>
    </source>
</evidence>
<evidence type="ECO:0000256" key="7">
    <source>
        <dbReference type="ARBA" id="ARBA00022840"/>
    </source>
</evidence>
<evidence type="ECO:0000256" key="1">
    <source>
        <dbReference type="ARBA" id="ARBA00001946"/>
    </source>
</evidence>
<dbReference type="GO" id="GO:0016779">
    <property type="term" value="F:nucleotidyltransferase activity"/>
    <property type="evidence" value="ECO:0007669"/>
    <property type="project" value="UniProtKB-KW"/>
</dbReference>
<dbReference type="AlphaFoldDB" id="A0A108T510"/>
<comment type="cofactor">
    <cofactor evidence="1">
        <name>Mg(2+)</name>
        <dbReference type="ChEBI" id="CHEBI:18420"/>
    </cofactor>
</comment>
<dbReference type="PANTHER" id="PTHR33571">
    <property type="entry name" value="SSL8005 PROTEIN"/>
    <property type="match status" value="1"/>
</dbReference>
<dbReference type="SUPFAM" id="SSF81301">
    <property type="entry name" value="Nucleotidyltransferase"/>
    <property type="match status" value="1"/>
</dbReference>
<dbReference type="Gene3D" id="3.30.460.10">
    <property type="entry name" value="Beta Polymerase, domain 2"/>
    <property type="match status" value="1"/>
</dbReference>
<evidence type="ECO:0000313" key="11">
    <source>
        <dbReference type="EMBL" id="KAA5416773.1"/>
    </source>
</evidence>
<dbReference type="GO" id="GO:0005524">
    <property type="term" value="F:ATP binding"/>
    <property type="evidence" value="ECO:0007669"/>
    <property type="project" value="UniProtKB-KW"/>
</dbReference>
<organism evidence="11 12">
    <name type="scientific">Bacteroides cellulosilyticus</name>
    <dbReference type="NCBI Taxonomy" id="246787"/>
    <lineage>
        <taxon>Bacteria</taxon>
        <taxon>Pseudomonadati</taxon>
        <taxon>Bacteroidota</taxon>
        <taxon>Bacteroidia</taxon>
        <taxon>Bacteroidales</taxon>
        <taxon>Bacteroidaceae</taxon>
        <taxon>Bacteroides</taxon>
    </lineage>
</organism>
<dbReference type="EMBL" id="VVYV01000025">
    <property type="protein sequence ID" value="KAA5416773.1"/>
    <property type="molecule type" value="Genomic_DNA"/>
</dbReference>
<dbReference type="InterPro" id="IPR052038">
    <property type="entry name" value="Type-VII_TA_antitoxin"/>
</dbReference>
<evidence type="ECO:0000313" key="12">
    <source>
        <dbReference type="Proteomes" id="UP000448877"/>
    </source>
</evidence>
<comment type="caution">
    <text evidence="11">The sequence shown here is derived from an EMBL/GenBank/DDBJ whole genome shotgun (WGS) entry which is preliminary data.</text>
</comment>
<dbReference type="RefSeq" id="WP_007218464.1">
    <property type="nucleotide sequence ID" value="NZ_CABMLT010000020.1"/>
</dbReference>
<evidence type="ECO:0000256" key="6">
    <source>
        <dbReference type="ARBA" id="ARBA00022741"/>
    </source>
</evidence>